<gene>
    <name evidence="2" type="ORF">XENOCAPTIV_014340</name>
</gene>
<protein>
    <submittedName>
        <fullName evidence="2">Uncharacterized protein</fullName>
    </submittedName>
</protein>
<dbReference type="EMBL" id="JAHRIN010061793">
    <property type="protein sequence ID" value="MEQ2213390.1"/>
    <property type="molecule type" value="Genomic_DNA"/>
</dbReference>
<comment type="caution">
    <text evidence="2">The sequence shown here is derived from an EMBL/GenBank/DDBJ whole genome shotgun (WGS) entry which is preliminary data.</text>
</comment>
<organism evidence="2 3">
    <name type="scientific">Xenoophorus captivus</name>
    <dbReference type="NCBI Taxonomy" id="1517983"/>
    <lineage>
        <taxon>Eukaryota</taxon>
        <taxon>Metazoa</taxon>
        <taxon>Chordata</taxon>
        <taxon>Craniata</taxon>
        <taxon>Vertebrata</taxon>
        <taxon>Euteleostomi</taxon>
        <taxon>Actinopterygii</taxon>
        <taxon>Neopterygii</taxon>
        <taxon>Teleostei</taxon>
        <taxon>Neoteleostei</taxon>
        <taxon>Acanthomorphata</taxon>
        <taxon>Ovalentaria</taxon>
        <taxon>Atherinomorphae</taxon>
        <taxon>Cyprinodontiformes</taxon>
        <taxon>Goodeidae</taxon>
        <taxon>Xenoophorus</taxon>
    </lineage>
</organism>
<evidence type="ECO:0000313" key="3">
    <source>
        <dbReference type="Proteomes" id="UP001434883"/>
    </source>
</evidence>
<sequence length="103" mass="11488">PVPLQSVLSPADQIHDVIRSEEVLHGPRFQLGFCSVIFPVKFPSQANYDRQKLQTRTGSSLFFSPNRAQVRHATQQHHSVEPEPQMATVKLRTGTPTNQSPSA</sequence>
<evidence type="ECO:0000313" key="2">
    <source>
        <dbReference type="EMBL" id="MEQ2213390.1"/>
    </source>
</evidence>
<feature type="region of interest" description="Disordered" evidence="1">
    <location>
        <begin position="71"/>
        <end position="103"/>
    </location>
</feature>
<keyword evidence="3" id="KW-1185">Reference proteome</keyword>
<feature type="non-terminal residue" evidence="2">
    <location>
        <position position="1"/>
    </location>
</feature>
<name>A0ABV0RYP0_9TELE</name>
<accession>A0ABV0RYP0</accession>
<feature type="compositionally biased region" description="Polar residues" evidence="1">
    <location>
        <begin position="94"/>
        <end position="103"/>
    </location>
</feature>
<reference evidence="2 3" key="1">
    <citation type="submission" date="2021-06" db="EMBL/GenBank/DDBJ databases">
        <authorList>
            <person name="Palmer J.M."/>
        </authorList>
    </citation>
    <scope>NUCLEOTIDE SEQUENCE [LARGE SCALE GENOMIC DNA]</scope>
    <source>
        <strain evidence="2 3">XC_2019</strain>
        <tissue evidence="2">Muscle</tissue>
    </source>
</reference>
<proteinExistence type="predicted"/>
<evidence type="ECO:0000256" key="1">
    <source>
        <dbReference type="SAM" id="MobiDB-lite"/>
    </source>
</evidence>
<dbReference type="Proteomes" id="UP001434883">
    <property type="component" value="Unassembled WGS sequence"/>
</dbReference>